<reference evidence="2 3" key="1">
    <citation type="submission" date="2020-04" db="EMBL/GenBank/DDBJ databases">
        <authorList>
            <person name="Basu S."/>
            <person name="Maruthanayagam V."/>
            <person name="Chakraborty S."/>
            <person name="Pramanik A."/>
            <person name="Mukherjee J."/>
            <person name="Brink B."/>
        </authorList>
    </citation>
    <scope>NUCLEOTIDE SEQUENCE [LARGE SCALE GENOMIC DNA]</scope>
    <source>
        <strain evidence="2 3">AP17</strain>
    </source>
</reference>
<dbReference type="PANTHER" id="PTHR14087">
    <property type="entry name" value="THYMOCYTE NUCLEAR PROTEIN 1"/>
    <property type="match status" value="1"/>
</dbReference>
<accession>A0A6H1TY55</accession>
<keyword evidence="3" id="KW-1185">Reference proteome</keyword>
<sequence>MNYWLLKTEPSDYSYGDLERDRHTVWDGVKNNLALKNLRQIQPGDLALIYHTGKERRAVGIAKITSPPYPDPKLDDPKRTVVDLESVRPLKHPVSLAQIKADQNFDRFDLVRLPRLSVMSVDPVYWQRILEWAGEPGENG</sequence>
<dbReference type="Proteomes" id="UP000500857">
    <property type="component" value="Chromosome"/>
</dbReference>
<dbReference type="Pfam" id="PF01878">
    <property type="entry name" value="EVE"/>
    <property type="match status" value="1"/>
</dbReference>
<name>A0A6H1TY55_9CYAN</name>
<dbReference type="EMBL" id="CP051167">
    <property type="protein sequence ID" value="QIZ71532.1"/>
    <property type="molecule type" value="Genomic_DNA"/>
</dbReference>
<dbReference type="Gene3D" id="3.10.590.10">
    <property type="entry name" value="ph1033 like domains"/>
    <property type="match status" value="1"/>
</dbReference>
<dbReference type="RefSeq" id="WP_168569684.1">
    <property type="nucleotide sequence ID" value="NZ_CP051167.1"/>
</dbReference>
<dbReference type="AlphaFoldDB" id="A0A6H1TY55"/>
<dbReference type="InterPro" id="IPR015947">
    <property type="entry name" value="PUA-like_sf"/>
</dbReference>
<dbReference type="InterPro" id="IPR002740">
    <property type="entry name" value="EVE_domain"/>
</dbReference>
<evidence type="ECO:0000313" key="2">
    <source>
        <dbReference type="EMBL" id="QIZ71532.1"/>
    </source>
</evidence>
<organism evidence="2 3">
    <name type="scientific">Oxynema aestuarii AP17</name>
    <dbReference type="NCBI Taxonomy" id="2064643"/>
    <lineage>
        <taxon>Bacteria</taxon>
        <taxon>Bacillati</taxon>
        <taxon>Cyanobacteriota</taxon>
        <taxon>Cyanophyceae</taxon>
        <taxon>Oscillatoriophycideae</taxon>
        <taxon>Oscillatoriales</taxon>
        <taxon>Oscillatoriaceae</taxon>
        <taxon>Oxynema</taxon>
        <taxon>Oxynema aestuarii</taxon>
    </lineage>
</organism>
<dbReference type="CDD" id="cd21133">
    <property type="entry name" value="EVE"/>
    <property type="match status" value="1"/>
</dbReference>
<feature type="domain" description="EVE" evidence="1">
    <location>
        <begin position="2"/>
        <end position="131"/>
    </location>
</feature>
<evidence type="ECO:0000313" key="3">
    <source>
        <dbReference type="Proteomes" id="UP000500857"/>
    </source>
</evidence>
<evidence type="ECO:0000259" key="1">
    <source>
        <dbReference type="Pfam" id="PF01878"/>
    </source>
</evidence>
<gene>
    <name evidence="2" type="ORF">HCG48_13850</name>
</gene>
<dbReference type="KEGG" id="oxy:HCG48_13850"/>
<dbReference type="SUPFAM" id="SSF88697">
    <property type="entry name" value="PUA domain-like"/>
    <property type="match status" value="1"/>
</dbReference>
<proteinExistence type="predicted"/>
<dbReference type="PANTHER" id="PTHR14087:SF7">
    <property type="entry name" value="THYMOCYTE NUCLEAR PROTEIN 1"/>
    <property type="match status" value="1"/>
</dbReference>
<protein>
    <submittedName>
        <fullName evidence="2">EVE domain-containing protein</fullName>
    </submittedName>
</protein>
<dbReference type="InterPro" id="IPR047197">
    <property type="entry name" value="THYN1-like_EVE"/>
</dbReference>
<dbReference type="InterPro" id="IPR052181">
    <property type="entry name" value="5hmC_binding"/>
</dbReference>